<feature type="chain" id="PRO_5021435860" description="Secreted protein" evidence="1">
    <location>
        <begin position="34"/>
        <end position="179"/>
    </location>
</feature>
<evidence type="ECO:0008006" key="4">
    <source>
        <dbReference type="Google" id="ProtNLM"/>
    </source>
</evidence>
<accession>A0A4Y9SQ25</accession>
<name>A0A4Y9SQ25_9BURK</name>
<dbReference type="EMBL" id="SPUM01000136">
    <property type="protein sequence ID" value="TFW28575.1"/>
    <property type="molecule type" value="Genomic_DNA"/>
</dbReference>
<gene>
    <name evidence="2" type="ORF">E4O92_20855</name>
</gene>
<keyword evidence="3" id="KW-1185">Reference proteome</keyword>
<evidence type="ECO:0000313" key="3">
    <source>
        <dbReference type="Proteomes" id="UP000297258"/>
    </source>
</evidence>
<evidence type="ECO:0000256" key="1">
    <source>
        <dbReference type="SAM" id="SignalP"/>
    </source>
</evidence>
<dbReference type="OrthoDB" id="8779227at2"/>
<reference evidence="2 3" key="1">
    <citation type="submission" date="2019-03" db="EMBL/GenBank/DDBJ databases">
        <title>Draft genome of Massilia hortus sp. nov., a novel bacterial species of the Oxalobacteraceae family.</title>
        <authorList>
            <person name="Peta V."/>
            <person name="Raths R."/>
            <person name="Bucking H."/>
        </authorList>
    </citation>
    <scope>NUCLEOTIDE SEQUENCE [LARGE SCALE GENOMIC DNA]</scope>
    <source>
        <strain evidence="2 3">ONC3</strain>
    </source>
</reference>
<proteinExistence type="predicted"/>
<evidence type="ECO:0000313" key="2">
    <source>
        <dbReference type="EMBL" id="TFW28575.1"/>
    </source>
</evidence>
<feature type="signal peptide" evidence="1">
    <location>
        <begin position="1"/>
        <end position="33"/>
    </location>
</feature>
<dbReference type="AlphaFoldDB" id="A0A4Y9SQ25"/>
<sequence length="179" mass="18776">MKQLIATFEKGKKMTCFRLIAAVALGACSLASAQDVLLTGHVQRVSLQPPGAENCPPVCPAISTAHPDGSSTVCVSNAGGCQSMEVKVDRVYLGKVDGETRQFNSRTGEWGPSFPATGEQIVVSEEAGKVSWSPASERDGKVFIDPKRLRSIGGIPTSPKGDSQPVALDVVLARVSTGH</sequence>
<dbReference type="Proteomes" id="UP000297258">
    <property type="component" value="Unassembled WGS sequence"/>
</dbReference>
<keyword evidence="1" id="KW-0732">Signal</keyword>
<protein>
    <recommendedName>
        <fullName evidence="4">Secreted protein</fullName>
    </recommendedName>
</protein>
<comment type="caution">
    <text evidence="2">The sequence shown here is derived from an EMBL/GenBank/DDBJ whole genome shotgun (WGS) entry which is preliminary data.</text>
</comment>
<dbReference type="RefSeq" id="WP_135191588.1">
    <property type="nucleotide sequence ID" value="NZ_SPUM01000136.1"/>
</dbReference>
<organism evidence="2 3">
    <name type="scientific">Massilia horti</name>
    <dbReference type="NCBI Taxonomy" id="2562153"/>
    <lineage>
        <taxon>Bacteria</taxon>
        <taxon>Pseudomonadati</taxon>
        <taxon>Pseudomonadota</taxon>
        <taxon>Betaproteobacteria</taxon>
        <taxon>Burkholderiales</taxon>
        <taxon>Oxalobacteraceae</taxon>
        <taxon>Telluria group</taxon>
        <taxon>Massilia</taxon>
    </lineage>
</organism>